<keyword evidence="5" id="KW-0645">Protease</keyword>
<dbReference type="PROSITE" id="PS50144">
    <property type="entry name" value="MATH"/>
    <property type="match status" value="1"/>
</dbReference>
<comment type="subcellular location">
    <subcellularLocation>
        <location evidence="2">Nucleus</location>
    </subcellularLocation>
</comment>
<evidence type="ECO:0000256" key="7">
    <source>
        <dbReference type="ARBA" id="ARBA00022801"/>
    </source>
</evidence>
<dbReference type="Gene3D" id="3.90.70.10">
    <property type="entry name" value="Cysteine proteinases"/>
    <property type="match status" value="1"/>
</dbReference>
<dbReference type="GO" id="GO:0004175">
    <property type="term" value="F:endopeptidase activity"/>
    <property type="evidence" value="ECO:0007669"/>
    <property type="project" value="UniProtKB-ARBA"/>
</dbReference>
<dbReference type="Pfam" id="PF00443">
    <property type="entry name" value="UCH"/>
    <property type="match status" value="1"/>
</dbReference>
<dbReference type="SMART" id="SM00061">
    <property type="entry name" value="MATH"/>
    <property type="match status" value="1"/>
</dbReference>
<dbReference type="GO" id="GO:0005634">
    <property type="term" value="C:nucleus"/>
    <property type="evidence" value="ECO:0007669"/>
    <property type="project" value="UniProtKB-SubCell"/>
</dbReference>
<dbReference type="InterPro" id="IPR028889">
    <property type="entry name" value="USP"/>
</dbReference>
<feature type="domain" description="USP" evidence="12">
    <location>
        <begin position="230"/>
        <end position="552"/>
    </location>
</feature>
<dbReference type="InterPro" id="IPR029346">
    <property type="entry name" value="USP_C"/>
</dbReference>
<evidence type="ECO:0000256" key="5">
    <source>
        <dbReference type="ARBA" id="ARBA00022670"/>
    </source>
</evidence>
<feature type="compositionally biased region" description="Acidic residues" evidence="10">
    <location>
        <begin position="27"/>
        <end position="37"/>
    </location>
</feature>
<dbReference type="OrthoDB" id="289038at2759"/>
<evidence type="ECO:0000259" key="12">
    <source>
        <dbReference type="PROSITE" id="PS50235"/>
    </source>
</evidence>
<dbReference type="InterPro" id="IPR050164">
    <property type="entry name" value="Peptidase_C19"/>
</dbReference>
<evidence type="ECO:0000256" key="1">
    <source>
        <dbReference type="ARBA" id="ARBA00000707"/>
    </source>
</evidence>
<evidence type="ECO:0000313" key="13">
    <source>
        <dbReference type="EMBL" id="KAF1918723.1"/>
    </source>
</evidence>
<comment type="similarity">
    <text evidence="3">Belongs to the peptidase C19 family.</text>
</comment>
<gene>
    <name evidence="13" type="ORF">BDU57DRAFT_511450</name>
</gene>
<dbReference type="CDD" id="cd02659">
    <property type="entry name" value="peptidase_C19C"/>
    <property type="match status" value="1"/>
</dbReference>
<evidence type="ECO:0000256" key="9">
    <source>
        <dbReference type="ARBA" id="ARBA00023242"/>
    </source>
</evidence>
<organism evidence="13 14">
    <name type="scientific">Ampelomyces quisqualis</name>
    <name type="common">Powdery mildew agent</name>
    <dbReference type="NCBI Taxonomy" id="50730"/>
    <lineage>
        <taxon>Eukaryota</taxon>
        <taxon>Fungi</taxon>
        <taxon>Dikarya</taxon>
        <taxon>Ascomycota</taxon>
        <taxon>Pezizomycotina</taxon>
        <taxon>Dothideomycetes</taxon>
        <taxon>Pleosporomycetidae</taxon>
        <taxon>Pleosporales</taxon>
        <taxon>Pleosporineae</taxon>
        <taxon>Phaeosphaeriaceae</taxon>
        <taxon>Ampelomyces</taxon>
    </lineage>
</organism>
<dbReference type="InterPro" id="IPR024729">
    <property type="entry name" value="USP7_ICP0-binding_dom"/>
</dbReference>
<protein>
    <recommendedName>
        <fullName evidence="4">ubiquitinyl hydrolase 1</fullName>
        <ecNumber evidence="4">3.4.19.12</ecNumber>
    </recommendedName>
</protein>
<feature type="region of interest" description="Disordered" evidence="10">
    <location>
        <begin position="1"/>
        <end position="54"/>
    </location>
</feature>
<evidence type="ECO:0000256" key="4">
    <source>
        <dbReference type="ARBA" id="ARBA00012759"/>
    </source>
</evidence>
<dbReference type="GO" id="GO:0031647">
    <property type="term" value="P:regulation of protein stability"/>
    <property type="evidence" value="ECO:0007669"/>
    <property type="project" value="TreeGrafter"/>
</dbReference>
<name>A0A6A5QTD8_AMPQU</name>
<dbReference type="Pfam" id="PF14533">
    <property type="entry name" value="USP7_C2"/>
    <property type="match status" value="1"/>
</dbReference>
<evidence type="ECO:0000256" key="3">
    <source>
        <dbReference type="ARBA" id="ARBA00009085"/>
    </source>
</evidence>
<dbReference type="InterPro" id="IPR001394">
    <property type="entry name" value="Peptidase_C19_UCH"/>
</dbReference>
<proteinExistence type="inferred from homology"/>
<evidence type="ECO:0000256" key="10">
    <source>
        <dbReference type="SAM" id="MobiDB-lite"/>
    </source>
</evidence>
<dbReference type="Gene3D" id="2.60.210.10">
    <property type="entry name" value="Apoptosis, Tumor Necrosis Factor Receptor Associated Protein 2, Chain A"/>
    <property type="match status" value="1"/>
</dbReference>
<dbReference type="Pfam" id="PF12436">
    <property type="entry name" value="USP7_ICP0_bdg"/>
    <property type="match status" value="1"/>
</dbReference>
<dbReference type="PANTHER" id="PTHR24006">
    <property type="entry name" value="UBIQUITIN CARBOXYL-TERMINAL HYDROLASE"/>
    <property type="match status" value="1"/>
</dbReference>
<keyword evidence="14" id="KW-1185">Reference proteome</keyword>
<dbReference type="Gene3D" id="3.10.20.90">
    <property type="entry name" value="Phosphatidylinositol 3-kinase Catalytic Subunit, Chain A, domain 1"/>
    <property type="match status" value="2"/>
</dbReference>
<dbReference type="PROSITE" id="PS00973">
    <property type="entry name" value="USP_2"/>
    <property type="match status" value="1"/>
</dbReference>
<keyword evidence="8" id="KW-0788">Thiol protease</keyword>
<dbReference type="GO" id="GO:0016579">
    <property type="term" value="P:protein deubiquitination"/>
    <property type="evidence" value="ECO:0007669"/>
    <property type="project" value="InterPro"/>
</dbReference>
<evidence type="ECO:0000256" key="8">
    <source>
        <dbReference type="ARBA" id="ARBA00022807"/>
    </source>
</evidence>
<dbReference type="GO" id="GO:0005829">
    <property type="term" value="C:cytosol"/>
    <property type="evidence" value="ECO:0007669"/>
    <property type="project" value="TreeGrafter"/>
</dbReference>
<reference evidence="13" key="1">
    <citation type="journal article" date="2020" name="Stud. Mycol.">
        <title>101 Dothideomycetes genomes: a test case for predicting lifestyles and emergence of pathogens.</title>
        <authorList>
            <person name="Haridas S."/>
            <person name="Albert R."/>
            <person name="Binder M."/>
            <person name="Bloem J."/>
            <person name="Labutti K."/>
            <person name="Salamov A."/>
            <person name="Andreopoulos B."/>
            <person name="Baker S."/>
            <person name="Barry K."/>
            <person name="Bills G."/>
            <person name="Bluhm B."/>
            <person name="Cannon C."/>
            <person name="Castanera R."/>
            <person name="Culley D."/>
            <person name="Daum C."/>
            <person name="Ezra D."/>
            <person name="Gonzalez J."/>
            <person name="Henrissat B."/>
            <person name="Kuo A."/>
            <person name="Liang C."/>
            <person name="Lipzen A."/>
            <person name="Lutzoni F."/>
            <person name="Magnuson J."/>
            <person name="Mondo S."/>
            <person name="Nolan M."/>
            <person name="Ohm R."/>
            <person name="Pangilinan J."/>
            <person name="Park H.-J."/>
            <person name="Ramirez L."/>
            <person name="Alfaro M."/>
            <person name="Sun H."/>
            <person name="Tritt A."/>
            <person name="Yoshinaga Y."/>
            <person name="Zwiers L.-H."/>
            <person name="Turgeon B."/>
            <person name="Goodwin S."/>
            <person name="Spatafora J."/>
            <person name="Crous P."/>
            <person name="Grigoriev I."/>
        </authorList>
    </citation>
    <scope>NUCLEOTIDE SEQUENCE</scope>
    <source>
        <strain evidence="13">HMLAC05119</strain>
    </source>
</reference>
<dbReference type="GO" id="GO:0004843">
    <property type="term" value="F:cysteine-type deubiquitinase activity"/>
    <property type="evidence" value="ECO:0007669"/>
    <property type="project" value="UniProtKB-EC"/>
</dbReference>
<dbReference type="Pfam" id="PF22486">
    <property type="entry name" value="MATH_2"/>
    <property type="match status" value="1"/>
</dbReference>
<dbReference type="SUPFAM" id="SSF49599">
    <property type="entry name" value="TRAF domain-like"/>
    <property type="match status" value="1"/>
</dbReference>
<feature type="domain" description="MATH" evidence="11">
    <location>
        <begin position="74"/>
        <end position="204"/>
    </location>
</feature>
<dbReference type="InterPro" id="IPR038765">
    <property type="entry name" value="Papain-like_cys_pep_sf"/>
</dbReference>
<evidence type="ECO:0000259" key="11">
    <source>
        <dbReference type="PROSITE" id="PS50144"/>
    </source>
</evidence>
<comment type="catalytic activity">
    <reaction evidence="1">
        <text>Thiol-dependent hydrolysis of ester, thioester, amide, peptide and isopeptide bonds formed by the C-terminal Gly of ubiquitin (a 76-residue protein attached to proteins as an intracellular targeting signal).</text>
        <dbReference type="EC" id="3.4.19.12"/>
    </reaction>
</comment>
<accession>A0A6A5QTD8</accession>
<dbReference type="SUPFAM" id="SSF54001">
    <property type="entry name" value="Cysteine proteinases"/>
    <property type="match status" value="1"/>
</dbReference>
<keyword evidence="6" id="KW-0833">Ubl conjugation pathway</keyword>
<keyword evidence="7" id="KW-0378">Hydrolase</keyword>
<dbReference type="FunFam" id="3.90.70.10:FF:000005">
    <property type="entry name" value="Ubiquitin carboxyl-terminal hydrolase 7"/>
    <property type="match status" value="1"/>
</dbReference>
<dbReference type="PROSITE" id="PS50235">
    <property type="entry name" value="USP_3"/>
    <property type="match status" value="1"/>
</dbReference>
<dbReference type="EMBL" id="ML979133">
    <property type="protein sequence ID" value="KAF1918723.1"/>
    <property type="molecule type" value="Genomic_DNA"/>
</dbReference>
<dbReference type="InterPro" id="IPR002083">
    <property type="entry name" value="MATH/TRAF_dom"/>
</dbReference>
<dbReference type="PROSITE" id="PS00972">
    <property type="entry name" value="USP_1"/>
    <property type="match status" value="1"/>
</dbReference>
<dbReference type="InterPro" id="IPR018200">
    <property type="entry name" value="USP_CS"/>
</dbReference>
<evidence type="ECO:0000256" key="2">
    <source>
        <dbReference type="ARBA" id="ARBA00004123"/>
    </source>
</evidence>
<dbReference type="FunFam" id="2.60.210.10:FF:000011">
    <property type="entry name" value="Ubiquitin carboxyl-terminal hydrolase 7"/>
    <property type="match status" value="1"/>
</dbReference>
<dbReference type="Proteomes" id="UP000800096">
    <property type="component" value="Unassembled WGS sequence"/>
</dbReference>
<sequence length="1139" mass="130512">MDQIGSDMLVDPEYDEKHHVAIITPDADPDDPMDDADAGPGPAADPEPQPRADDFDAFMKKHLPELPDQETAAETVHTWEITDWRSLSKREHGPLFECAGHPWRILMFPYGNNVDFASLYLEHAFEDKHMPDDWHACLQFMLVLWNPQDPTIYTTHTAHHRFTADEGDWGFTRFAEIRRLFANSWDGRERPMIEDNQANITAYIRVLKDPTGVLWHNFINYDSKKETGMVGLKNQGATCYLNSLLQSLYFTNAFRQAVYQIPTAEESDRLNSAYALQRLFYLLQTSSQAVGTTDLTQSFGWDSKQIFEQQDVQELSRVLMDKLDERMKGTQAEGALTNMFVGKMKTYISCINVDFESSRIEDFWDIQLNVSGNKNLDDSFKDYIQVETMDGENKYFAEGFGLQDAKKGVIFESFPPVLHLQLKRFEYDFQRDAMMKVNDRYEFPEVWDASPYLSEGADRSESWIYHLHGVLVHSGDLNAGHYYAFLKPAKDGHYYKFDDDRVTRATLREALEENFGGDYQQANGNVGHRNPYTRGWSSKRSMSAYMLVYIRETRLDHVLIDSKGVVPPKHLAERLAEERAAFERRKKEREEAHLYMDVAVASEKNFKLYQGLDIVPWKGDAEEDASPKLFRTLRTTTMADFVKTVGEDIGMDADLLRPWSMVNRQNGTVRPDTLLEFPDMTVEEAASKHGTKQSQFRLWIETTDKRDESGAPQFGEKLIDLKAQQNNRPLMLFLKHFDTKAQTLYGVGTFYAALQDKVLDLTPTILQMLDWPAGTQIKLSEEIKQNMIEAMKPKVTLAASEIQDGDILTVQRVLNEKESSQITATGGCVEAKEFYDYLLNRISVEFVPRIADDDEPSFALVLSKKMTYNQFAGKVADYLGTEASHMRFFTVNAAGKVKQPVKYNVNATLSNILFPGPYSYSANQNQRSDALFYEILDMSLTELEQRKPIKITWLPEGLSKEEEYTLMIPKIAQVSELLQALQKKANISDEVMAKVRVFESSMHKFNKLLPPEFQVMGFYDYTQLFAMSLPEEEGSKRILAFHFDREPSKAHGIPFPFMLKEGEPFSETRQRLSDFTKIKGKQLDKIKFAIVAPNAKPEYIEDDDVLTDVLSGKDNVALGLDHANKTRSFWSKSDSIFIK</sequence>
<dbReference type="GO" id="GO:0140492">
    <property type="term" value="F:metal-dependent deubiquitinase activity"/>
    <property type="evidence" value="ECO:0007669"/>
    <property type="project" value="UniProtKB-ARBA"/>
</dbReference>
<dbReference type="EC" id="3.4.19.12" evidence="4"/>
<evidence type="ECO:0000313" key="14">
    <source>
        <dbReference type="Proteomes" id="UP000800096"/>
    </source>
</evidence>
<keyword evidence="9" id="KW-0539">Nucleus</keyword>
<evidence type="ECO:0000256" key="6">
    <source>
        <dbReference type="ARBA" id="ARBA00022786"/>
    </source>
</evidence>
<dbReference type="GO" id="GO:0006508">
    <property type="term" value="P:proteolysis"/>
    <property type="evidence" value="ECO:0007669"/>
    <property type="project" value="UniProtKB-KW"/>
</dbReference>
<dbReference type="InterPro" id="IPR008974">
    <property type="entry name" value="TRAF-like"/>
</dbReference>
<dbReference type="PANTHER" id="PTHR24006:SF644">
    <property type="entry name" value="UBIQUITIN CARBOXYL-TERMINAL HYDROLASE 7"/>
    <property type="match status" value="1"/>
</dbReference>
<dbReference type="AlphaFoldDB" id="A0A6A5QTD8"/>